<feature type="transmembrane region" description="Helical" evidence="7">
    <location>
        <begin position="365"/>
        <end position="391"/>
    </location>
</feature>
<keyword evidence="7" id="KW-0813">Transport</keyword>
<keyword evidence="5 7" id="KW-1133">Transmembrane helix</keyword>
<feature type="transmembrane region" description="Helical" evidence="7">
    <location>
        <begin position="138"/>
        <end position="161"/>
    </location>
</feature>
<keyword evidence="6 7" id="KW-0472">Membrane</keyword>
<name>A0A0H4I3T5_9GAMM</name>
<feature type="transmembrane region" description="Helical" evidence="7">
    <location>
        <begin position="226"/>
        <end position="246"/>
    </location>
</feature>
<comment type="subcellular location">
    <subcellularLocation>
        <location evidence="1 7">Cell inner membrane</location>
        <topology evidence="1 7">Multi-pass membrane protein</topology>
    </subcellularLocation>
</comment>
<keyword evidence="10" id="KW-1185">Reference proteome</keyword>
<feature type="transmembrane region" description="Helical" evidence="7">
    <location>
        <begin position="252"/>
        <end position="274"/>
    </location>
</feature>
<organism evidence="9 10">
    <name type="scientific">Marinobacter psychrophilus</name>
    <dbReference type="NCBI Taxonomy" id="330734"/>
    <lineage>
        <taxon>Bacteria</taxon>
        <taxon>Pseudomonadati</taxon>
        <taxon>Pseudomonadota</taxon>
        <taxon>Gammaproteobacteria</taxon>
        <taxon>Pseudomonadales</taxon>
        <taxon>Marinobacteraceae</taxon>
        <taxon>Marinobacter</taxon>
    </lineage>
</organism>
<feature type="transmembrane region" description="Helical" evidence="7">
    <location>
        <begin position="97"/>
        <end position="126"/>
    </location>
</feature>
<evidence type="ECO:0000256" key="5">
    <source>
        <dbReference type="ARBA" id="ARBA00022989"/>
    </source>
</evidence>
<evidence type="ECO:0000256" key="2">
    <source>
        <dbReference type="ARBA" id="ARBA00022475"/>
    </source>
</evidence>
<evidence type="ECO:0000256" key="7">
    <source>
        <dbReference type="RuleBase" id="RU369079"/>
    </source>
</evidence>
<dbReference type="STRING" id="330734.ABA45_08425"/>
<comment type="subunit">
    <text evidence="7">The complex comprises the extracytoplasmic solute receptor protein and the two transmembrane proteins.</text>
</comment>
<dbReference type="NCBIfam" id="TIGR00786">
    <property type="entry name" value="dctM"/>
    <property type="match status" value="1"/>
</dbReference>
<dbReference type="InterPro" id="IPR010656">
    <property type="entry name" value="DctM"/>
</dbReference>
<dbReference type="Pfam" id="PF06808">
    <property type="entry name" value="DctM"/>
    <property type="match status" value="1"/>
</dbReference>
<accession>A0A0H4I3T5</accession>
<evidence type="ECO:0000256" key="3">
    <source>
        <dbReference type="ARBA" id="ARBA00022519"/>
    </source>
</evidence>
<evidence type="ECO:0000256" key="1">
    <source>
        <dbReference type="ARBA" id="ARBA00004429"/>
    </source>
</evidence>
<feature type="transmembrane region" description="Helical" evidence="7">
    <location>
        <begin position="411"/>
        <end position="432"/>
    </location>
</feature>
<evidence type="ECO:0000256" key="4">
    <source>
        <dbReference type="ARBA" id="ARBA00022692"/>
    </source>
</evidence>
<feature type="transmembrane region" description="Helical" evidence="7">
    <location>
        <begin position="286"/>
        <end position="311"/>
    </location>
</feature>
<dbReference type="AlphaFoldDB" id="A0A0H4I3T5"/>
<evidence type="ECO:0000259" key="8">
    <source>
        <dbReference type="Pfam" id="PF06808"/>
    </source>
</evidence>
<keyword evidence="4 7" id="KW-0812">Transmembrane</keyword>
<dbReference type="GO" id="GO:0022857">
    <property type="term" value="F:transmembrane transporter activity"/>
    <property type="evidence" value="ECO:0007669"/>
    <property type="project" value="UniProtKB-UniRule"/>
</dbReference>
<protein>
    <recommendedName>
        <fullName evidence="7">TRAP transporter large permease protein</fullName>
    </recommendedName>
</protein>
<dbReference type="PANTHER" id="PTHR33362:SF7">
    <property type="entry name" value="SLL1103 PROTEIN"/>
    <property type="match status" value="1"/>
</dbReference>
<dbReference type="PATRIC" id="fig|330734.3.peg.1771"/>
<feature type="transmembrane region" description="Helical" evidence="7">
    <location>
        <begin position="57"/>
        <end position="77"/>
    </location>
</feature>
<dbReference type="GO" id="GO:0005886">
    <property type="term" value="C:plasma membrane"/>
    <property type="evidence" value="ECO:0007669"/>
    <property type="project" value="UniProtKB-SubCell"/>
</dbReference>
<gene>
    <name evidence="9" type="ORF">ABA45_08425</name>
</gene>
<dbReference type="RefSeq" id="WP_014871066.1">
    <property type="nucleotide sequence ID" value="NZ_CP011494.1"/>
</dbReference>
<reference evidence="9 10" key="1">
    <citation type="submission" date="2015-05" db="EMBL/GenBank/DDBJ databases">
        <title>Complete genome of Marinobacter psychrophilus strain 20041T isolated from sea-ice of the Canadian Basin.</title>
        <authorList>
            <person name="Song L."/>
            <person name="Ren L."/>
            <person name="Yu Y."/>
            <person name="Wang X."/>
        </authorList>
    </citation>
    <scope>NUCLEOTIDE SEQUENCE [LARGE SCALE GENOMIC DNA]</scope>
    <source>
        <strain evidence="9 10">20041</strain>
    </source>
</reference>
<dbReference type="PANTHER" id="PTHR33362">
    <property type="entry name" value="SIALIC ACID TRAP TRANSPORTER PERMEASE PROTEIN SIAT-RELATED"/>
    <property type="match status" value="1"/>
</dbReference>
<proteinExistence type="inferred from homology"/>
<evidence type="ECO:0000313" key="10">
    <source>
        <dbReference type="Proteomes" id="UP000036406"/>
    </source>
</evidence>
<dbReference type="InterPro" id="IPR004681">
    <property type="entry name" value="TRAP_DctM"/>
</dbReference>
<dbReference type="EMBL" id="CP011494">
    <property type="protein sequence ID" value="AKO52443.1"/>
    <property type="molecule type" value="Genomic_DNA"/>
</dbReference>
<feature type="transmembrane region" description="Helical" evidence="7">
    <location>
        <begin position="173"/>
        <end position="194"/>
    </location>
</feature>
<evidence type="ECO:0000256" key="6">
    <source>
        <dbReference type="ARBA" id="ARBA00023136"/>
    </source>
</evidence>
<comment type="similarity">
    <text evidence="7">Belongs to the TRAP transporter large permease family.</text>
</comment>
<sequence>MSLFPLYMFPLLFALLLVGVPVAFAMMFTATVFGYMVFDQALIHQFIEKISDVASNYVLAAVTLFVFMGCMLERAGIAKRLFEAMHLWTRRVPGGLALGTILMCIVFAASTGVIGATEVVVGLLAVPIMMKYKYDNGLMAGTICAGGSLGTMIPPSVVVVIMGPLAQVSVGDLLLGMIFPGLIMASLYMAYIVIRCIIQPSAGPVIHAGDEPELPLSEKLRITATALVPPMLMVFAVLGSIMLGLASPTEAAALGAAGAVLLTIFYGQFSLTVLHQAFLKTLRITAMIMTILLAGSMLTGIFIGSGGVILTEELVGASNLSPWGLLGVVLLMAFVGGAFLDWISVILIMIPMFTPIMVSMGFDPVWFCILFLIVIQTSYLTPPMAPAIFYLRGITPKSVTTVQMYKGVLPFIGLQVLTLILVMYFPNLVLWLPDKLLGFS</sequence>
<evidence type="ECO:0000313" key="9">
    <source>
        <dbReference type="EMBL" id="AKO52443.1"/>
    </source>
</evidence>
<comment type="function">
    <text evidence="7">Part of the tripartite ATP-independent periplasmic (TRAP) transport system.</text>
</comment>
<feature type="transmembrane region" description="Helical" evidence="7">
    <location>
        <begin position="12"/>
        <end position="37"/>
    </location>
</feature>
<feature type="domain" description="TRAP C4-dicarboxylate transport system permease DctM subunit" evidence="8">
    <location>
        <begin position="11"/>
        <end position="428"/>
    </location>
</feature>
<dbReference type="KEGG" id="mpq:ABA45_08425"/>
<feature type="transmembrane region" description="Helical" evidence="7">
    <location>
        <begin position="323"/>
        <end position="353"/>
    </location>
</feature>
<keyword evidence="2" id="KW-1003">Cell membrane</keyword>
<dbReference type="Proteomes" id="UP000036406">
    <property type="component" value="Chromosome"/>
</dbReference>
<keyword evidence="3 7" id="KW-0997">Cell inner membrane</keyword>